<dbReference type="AlphaFoldDB" id="A0AB35K436"/>
<dbReference type="GO" id="GO:0000976">
    <property type="term" value="F:transcription cis-regulatory region binding"/>
    <property type="evidence" value="ECO:0007669"/>
    <property type="project" value="TreeGrafter"/>
</dbReference>
<dbReference type="GO" id="GO:0003700">
    <property type="term" value="F:DNA-binding transcription factor activity"/>
    <property type="evidence" value="ECO:0007669"/>
    <property type="project" value="TreeGrafter"/>
</dbReference>
<dbReference type="PRINTS" id="PR00455">
    <property type="entry name" value="HTHTETR"/>
</dbReference>
<sequence length="211" mass="23722">MTKNNRGKRGRPANLTLSQTIIDAAYELFVELGFKAATLNMVAQRANISKLSIYRHFENKEALFSAVVATRCQHFATHAFLKDLDGSAEEQLMSVGSSLLCTLLSSDFRSLETMIIADRTNQKLLSKLHYEVVFVHVIRQIEALLRRLHMKKVLNVPYPLQSAHLFVALFKGSNLRIISRFDDAKAEDDNTIKSYCRSAVDMFIATHSGSG</sequence>
<protein>
    <submittedName>
        <fullName evidence="4">TetR/AcrR family transcriptional regulator</fullName>
    </submittedName>
</protein>
<gene>
    <name evidence="4" type="ORF">M0O54_14990</name>
</gene>
<name>A0AB35K436_9GAMM</name>
<dbReference type="PROSITE" id="PS50977">
    <property type="entry name" value="HTH_TETR_2"/>
    <property type="match status" value="1"/>
</dbReference>
<dbReference type="EMBL" id="JALNTG010000060">
    <property type="protein sequence ID" value="MDD9321398.1"/>
    <property type="molecule type" value="Genomic_DNA"/>
</dbReference>
<reference evidence="4" key="1">
    <citation type="submission" date="2022-12" db="EMBL/GenBank/DDBJ databases">
        <title>Acinetobacter lactucae: Emerging opportunistic pathogenic species of genus Acinetobacter isolated from immunocompromised patients in clinical settings of India.</title>
        <authorList>
            <person name="Amar A.K."/>
            <person name="Sawant A.R."/>
            <person name="Meera M."/>
            <person name="Tomar A."/>
            <person name="Sistla S."/>
            <person name="Prashanth K."/>
        </authorList>
    </citation>
    <scope>NUCLEOTIDE SEQUENCE</scope>
    <source>
        <strain evidence="4">PKAL1828C</strain>
    </source>
</reference>
<comment type="caution">
    <text evidence="4">The sequence shown here is derived from an EMBL/GenBank/DDBJ whole genome shotgun (WGS) entry which is preliminary data.</text>
</comment>
<evidence type="ECO:0000313" key="4">
    <source>
        <dbReference type="EMBL" id="MDD9321398.1"/>
    </source>
</evidence>
<feature type="domain" description="HTH tetR-type" evidence="3">
    <location>
        <begin position="15"/>
        <end position="75"/>
    </location>
</feature>
<keyword evidence="1 2" id="KW-0238">DNA-binding</keyword>
<dbReference type="Pfam" id="PF14246">
    <property type="entry name" value="TetR_C_7"/>
    <property type="match status" value="1"/>
</dbReference>
<dbReference type="InterPro" id="IPR001647">
    <property type="entry name" value="HTH_TetR"/>
</dbReference>
<evidence type="ECO:0000313" key="5">
    <source>
        <dbReference type="Proteomes" id="UP001150055"/>
    </source>
</evidence>
<evidence type="ECO:0000259" key="3">
    <source>
        <dbReference type="PROSITE" id="PS50977"/>
    </source>
</evidence>
<dbReference type="InterPro" id="IPR050109">
    <property type="entry name" value="HTH-type_TetR-like_transc_reg"/>
</dbReference>
<evidence type="ECO:0000256" key="1">
    <source>
        <dbReference type="ARBA" id="ARBA00023125"/>
    </source>
</evidence>
<dbReference type="Gene3D" id="1.10.357.10">
    <property type="entry name" value="Tetracycline Repressor, domain 2"/>
    <property type="match status" value="1"/>
</dbReference>
<proteinExistence type="predicted"/>
<dbReference type="Pfam" id="PF00440">
    <property type="entry name" value="TetR_N"/>
    <property type="match status" value="1"/>
</dbReference>
<accession>A0AB35K436</accession>
<dbReference type="RefSeq" id="WP_274568929.1">
    <property type="nucleotide sequence ID" value="NZ_JALNTF010000012.1"/>
</dbReference>
<dbReference type="PANTHER" id="PTHR30055">
    <property type="entry name" value="HTH-TYPE TRANSCRIPTIONAL REGULATOR RUTR"/>
    <property type="match status" value="1"/>
</dbReference>
<dbReference type="PANTHER" id="PTHR30055:SF146">
    <property type="entry name" value="HTH-TYPE TRANSCRIPTIONAL DUAL REGULATOR CECR"/>
    <property type="match status" value="1"/>
</dbReference>
<dbReference type="Proteomes" id="UP001150055">
    <property type="component" value="Unassembled WGS sequence"/>
</dbReference>
<organism evidence="4 5">
    <name type="scientific">Acinetobacter lactucae</name>
    <dbReference type="NCBI Taxonomy" id="1785128"/>
    <lineage>
        <taxon>Bacteria</taxon>
        <taxon>Pseudomonadati</taxon>
        <taxon>Pseudomonadota</taxon>
        <taxon>Gammaproteobacteria</taxon>
        <taxon>Moraxellales</taxon>
        <taxon>Moraxellaceae</taxon>
        <taxon>Acinetobacter</taxon>
        <taxon>Acinetobacter calcoaceticus/baumannii complex</taxon>
    </lineage>
</organism>
<dbReference type="InterPro" id="IPR039536">
    <property type="entry name" value="TetR_C_Proteobacteria"/>
</dbReference>
<evidence type="ECO:0000256" key="2">
    <source>
        <dbReference type="PROSITE-ProRule" id="PRU00335"/>
    </source>
</evidence>
<feature type="DNA-binding region" description="H-T-H motif" evidence="2">
    <location>
        <begin position="38"/>
        <end position="57"/>
    </location>
</feature>
<dbReference type="SUPFAM" id="SSF46689">
    <property type="entry name" value="Homeodomain-like"/>
    <property type="match status" value="1"/>
</dbReference>
<dbReference type="InterPro" id="IPR009057">
    <property type="entry name" value="Homeodomain-like_sf"/>
</dbReference>